<sequence length="133" mass="14651">MSNFQIDWHNRYSVVSFSGELSATDINEANIALHQDKRIATHIGSLWDFSGSTITPNGPIAINFAVGLDVASSFIIPTKFVALVACCEPIERLCQRYIDTCQQAGSSWQCQIFSTRSKAQHWLDAAALDQASI</sequence>
<comment type="caution">
    <text evidence="1">The sequence shown here is derived from an EMBL/GenBank/DDBJ whole genome shotgun (WGS) entry which is preliminary data.</text>
</comment>
<proteinExistence type="predicted"/>
<accession>A0A8J2U1Z2</accession>
<dbReference type="Proteomes" id="UP000619743">
    <property type="component" value="Unassembled WGS sequence"/>
</dbReference>
<evidence type="ECO:0000313" key="1">
    <source>
        <dbReference type="EMBL" id="GGA64863.1"/>
    </source>
</evidence>
<protein>
    <submittedName>
        <fullName evidence="1">Uncharacterized protein</fullName>
    </submittedName>
</protein>
<organism evidence="1 2">
    <name type="scientific">Neiella marina</name>
    <dbReference type="NCBI Taxonomy" id="508461"/>
    <lineage>
        <taxon>Bacteria</taxon>
        <taxon>Pseudomonadati</taxon>
        <taxon>Pseudomonadota</taxon>
        <taxon>Gammaproteobacteria</taxon>
        <taxon>Alteromonadales</taxon>
        <taxon>Echinimonadaceae</taxon>
        <taxon>Neiella</taxon>
    </lineage>
</organism>
<dbReference type="RefSeq" id="WP_087504279.1">
    <property type="nucleotide sequence ID" value="NZ_BMDX01000001.1"/>
</dbReference>
<dbReference type="AlphaFoldDB" id="A0A8J2U1Z2"/>
<reference evidence="2" key="1">
    <citation type="journal article" date="2019" name="Int. J. Syst. Evol. Microbiol.">
        <title>The Global Catalogue of Microorganisms (GCM) 10K type strain sequencing project: providing services to taxonomists for standard genome sequencing and annotation.</title>
        <authorList>
            <consortium name="The Broad Institute Genomics Platform"/>
            <consortium name="The Broad Institute Genome Sequencing Center for Infectious Disease"/>
            <person name="Wu L."/>
            <person name="Ma J."/>
        </authorList>
    </citation>
    <scope>NUCLEOTIDE SEQUENCE [LARGE SCALE GENOMIC DNA]</scope>
    <source>
        <strain evidence="2">CGMCC 1.10130</strain>
    </source>
</reference>
<gene>
    <name evidence="1" type="ORF">GCM10011369_02810</name>
</gene>
<dbReference type="EMBL" id="BMDX01000001">
    <property type="protein sequence ID" value="GGA64863.1"/>
    <property type="molecule type" value="Genomic_DNA"/>
</dbReference>
<evidence type="ECO:0000313" key="2">
    <source>
        <dbReference type="Proteomes" id="UP000619743"/>
    </source>
</evidence>
<keyword evidence="2" id="KW-1185">Reference proteome</keyword>
<name>A0A8J2U1Z2_9GAMM</name>